<dbReference type="AlphaFoldDB" id="A0A7M7J3S6"/>
<dbReference type="Gene3D" id="3.15.10.50">
    <property type="match status" value="1"/>
</dbReference>
<dbReference type="InterPro" id="IPR020234">
    <property type="entry name" value="Mite_allergen_group-7"/>
</dbReference>
<name>A0A7M7J3S6_VARDE</name>
<reference evidence="1" key="1">
    <citation type="submission" date="2021-01" db="UniProtKB">
        <authorList>
            <consortium name="EnsemblMetazoa"/>
        </authorList>
    </citation>
    <scope>IDENTIFICATION</scope>
</reference>
<dbReference type="EnsemblMetazoa" id="XM_022787886">
    <property type="protein sequence ID" value="XP_022643621"/>
    <property type="gene ID" value="LOC111242934"/>
</dbReference>
<accession>A0A7M7J3S6</accession>
<keyword evidence="2" id="KW-1185">Reference proteome</keyword>
<dbReference type="InterPro" id="IPR038602">
    <property type="entry name" value="Mite_allergen_7_sf"/>
</dbReference>
<organism evidence="1 2">
    <name type="scientific">Varroa destructor</name>
    <name type="common">Honeybee mite</name>
    <dbReference type="NCBI Taxonomy" id="109461"/>
    <lineage>
        <taxon>Eukaryota</taxon>
        <taxon>Metazoa</taxon>
        <taxon>Ecdysozoa</taxon>
        <taxon>Arthropoda</taxon>
        <taxon>Chelicerata</taxon>
        <taxon>Arachnida</taxon>
        <taxon>Acari</taxon>
        <taxon>Parasitiformes</taxon>
        <taxon>Mesostigmata</taxon>
        <taxon>Gamasina</taxon>
        <taxon>Dermanyssoidea</taxon>
        <taxon>Varroidae</taxon>
        <taxon>Varroa</taxon>
    </lineage>
</organism>
<dbReference type="Proteomes" id="UP000594260">
    <property type="component" value="Unplaced"/>
</dbReference>
<evidence type="ECO:0000313" key="1">
    <source>
        <dbReference type="EnsemblMetazoa" id="XP_022643621"/>
    </source>
</evidence>
<sequence>MAQPTFVELYSIPAFRNLNEKQIGNADSFVDNILSDITSDDDIVALLEPFTLPDVQFDLGSIQNVTVVGIASLRRTGGAIMNFDGKKLLIDLKLGVDDVRARAVYAMKLGVRLKGQIQVLVKQLSLNMRLTMTGSMFVLEKFAVENLVMTLTDFTGTSALNVINRWFINRFVKRFGEILRLQLEAVARKTIDSMVSHLDLRRVVAKSLMNLTDKTNNAVSNGRNKVHQIKEDSHASARMGDY</sequence>
<dbReference type="InParanoid" id="A0A7M7J3S6"/>
<dbReference type="OrthoDB" id="6419576at2759"/>
<proteinExistence type="predicted"/>
<dbReference type="KEGG" id="vde:111242934"/>
<dbReference type="RefSeq" id="XP_022643621.1">
    <property type="nucleotide sequence ID" value="XM_022787886.1"/>
</dbReference>
<protein>
    <submittedName>
        <fullName evidence="1">Uncharacterized protein</fullName>
    </submittedName>
</protein>
<dbReference type="GeneID" id="111242934"/>
<dbReference type="Pfam" id="PF16984">
    <property type="entry name" value="Grp7_allergen"/>
    <property type="match status" value="1"/>
</dbReference>
<evidence type="ECO:0000313" key="2">
    <source>
        <dbReference type="Proteomes" id="UP000594260"/>
    </source>
</evidence>